<keyword evidence="3" id="KW-1185">Reference proteome</keyword>
<dbReference type="EMBL" id="CP011853">
    <property type="protein sequence ID" value="ALG85737.1"/>
    <property type="molecule type" value="Genomic_DNA"/>
</dbReference>
<dbReference type="SUPFAM" id="SSF51905">
    <property type="entry name" value="FAD/NAD(P)-binding domain"/>
    <property type="match status" value="1"/>
</dbReference>
<protein>
    <submittedName>
        <fullName evidence="2">Amine oxidase</fullName>
    </submittedName>
</protein>
<evidence type="ECO:0000259" key="1">
    <source>
        <dbReference type="Pfam" id="PF01593"/>
    </source>
</evidence>
<dbReference type="AlphaFoldDB" id="A0A0N9NJE4"/>
<sequence length="429" mass="46190">MIGGGVAGLTAAYLLAPSAQVTIFEADDRLGGHAHTHQVTAADGSPMPVDSGFIVHNDRTYPTLCRLFDDLGVATQATDMSMSVRSELTGLEYAGARGLSGLFPVPRNLVRGRYLLMLAEVSRFHRLARRVLDDPGDDQSLDDFVRRSRLSGYFRENFLLPLVAAVWSCDEQTAARYPARYLFTFLDHHGMLSVHGSPEWRTVVGGSATYVRAVADHVRAHGGEIRLSAPVDDLAEIGSGVAVTAGGTTSLFDAAVVATHPHQALSMLRAPTTLQADVLGAIGYVEKPAVLHTDESLLPVAMNARASWNYQIRDDSVPDGSGIAVTYDMTRLMRLPGDGPRHLVTMGRTDLVDPTTVLAEMRYEHPIYDLDSVAAQQRLSQIDTRAVVFAGAYHGWGFHEDGAASGARAAQLLGGTWPTSTQTQAVAAR</sequence>
<reference evidence="3" key="1">
    <citation type="submission" date="2015-06" db="EMBL/GenBank/DDBJ databases">
        <title>Complete genome sequence and metabolic analysis of phthalate degradation pathway in Gordonia sp. QH-11.</title>
        <authorList>
            <person name="Jin D."/>
            <person name="Kong X."/>
            <person name="Bai Z."/>
        </authorList>
    </citation>
    <scope>NUCLEOTIDE SEQUENCE [LARGE SCALE GENOMIC DNA]</scope>
    <source>
        <strain evidence="3">QH-11</strain>
    </source>
</reference>
<dbReference type="Gene3D" id="3.50.50.60">
    <property type="entry name" value="FAD/NAD(P)-binding domain"/>
    <property type="match status" value="1"/>
</dbReference>
<evidence type="ECO:0000313" key="2">
    <source>
        <dbReference type="EMBL" id="ALG85737.1"/>
    </source>
</evidence>
<name>A0A0N9NJE4_9ACTN</name>
<evidence type="ECO:0000313" key="3">
    <source>
        <dbReference type="Proteomes" id="UP000063789"/>
    </source>
</evidence>
<dbReference type="PANTHER" id="PTHR42923:SF17">
    <property type="entry name" value="AMINE OXIDASE DOMAIN-CONTAINING PROTEIN"/>
    <property type="match status" value="1"/>
</dbReference>
<dbReference type="InterPro" id="IPR050464">
    <property type="entry name" value="Zeta_carotene_desat/Oxidored"/>
</dbReference>
<dbReference type="Gene3D" id="3.90.660.20">
    <property type="entry name" value="Protoporphyrinogen oxidase, mitochondrial, domain 2"/>
    <property type="match status" value="1"/>
</dbReference>
<dbReference type="OrthoDB" id="20837at2"/>
<dbReference type="Proteomes" id="UP000063789">
    <property type="component" value="Chromosome"/>
</dbReference>
<dbReference type="KEGG" id="goq:ACH46_16175"/>
<dbReference type="PATRIC" id="fig|1136941.3.peg.3307"/>
<dbReference type="Gene3D" id="1.10.3110.10">
    <property type="entry name" value="protoporphyrinogen ix oxidase, domain 3"/>
    <property type="match status" value="1"/>
</dbReference>
<dbReference type="InterPro" id="IPR002937">
    <property type="entry name" value="Amino_oxidase"/>
</dbReference>
<dbReference type="RefSeq" id="WP_062393828.1">
    <property type="nucleotide sequence ID" value="NZ_CP011853.1"/>
</dbReference>
<dbReference type="GO" id="GO:0016491">
    <property type="term" value="F:oxidoreductase activity"/>
    <property type="evidence" value="ECO:0007669"/>
    <property type="project" value="InterPro"/>
</dbReference>
<dbReference type="PANTHER" id="PTHR42923">
    <property type="entry name" value="PROTOPORPHYRINOGEN OXIDASE"/>
    <property type="match status" value="1"/>
</dbReference>
<accession>A0A0N9NJE4</accession>
<dbReference type="STRING" id="1136941.ACH46_16175"/>
<gene>
    <name evidence="2" type="ORF">ACH46_16175</name>
</gene>
<proteinExistence type="predicted"/>
<feature type="domain" description="Amine oxidase" evidence="1">
    <location>
        <begin position="6"/>
        <end position="283"/>
    </location>
</feature>
<dbReference type="Pfam" id="PF01593">
    <property type="entry name" value="Amino_oxidase"/>
    <property type="match status" value="1"/>
</dbReference>
<organism evidence="2 3">
    <name type="scientific">Gordonia phthalatica</name>
    <dbReference type="NCBI Taxonomy" id="1136941"/>
    <lineage>
        <taxon>Bacteria</taxon>
        <taxon>Bacillati</taxon>
        <taxon>Actinomycetota</taxon>
        <taxon>Actinomycetes</taxon>
        <taxon>Mycobacteriales</taxon>
        <taxon>Gordoniaceae</taxon>
        <taxon>Gordonia</taxon>
    </lineage>
</organism>
<dbReference type="InterPro" id="IPR036188">
    <property type="entry name" value="FAD/NAD-bd_sf"/>
</dbReference>
<reference evidence="2 3" key="2">
    <citation type="journal article" date="2017" name="Int. J. Syst. Evol. Microbiol.">
        <title>Gordonia phthalatica sp. nov., a di-n-butyl phthalate-degrading bacterium isolated from activated sludge.</title>
        <authorList>
            <person name="Jin D."/>
            <person name="Kong X."/>
            <person name="Jia M."/>
            <person name="Yu X."/>
            <person name="Wang X."/>
            <person name="Zhuang X."/>
            <person name="Deng Y."/>
            <person name="Bai Z."/>
        </authorList>
    </citation>
    <scope>NUCLEOTIDE SEQUENCE [LARGE SCALE GENOMIC DNA]</scope>
    <source>
        <strain evidence="2 3">QH-11</strain>
    </source>
</reference>